<sequence>MPPSTSNDVLRAQASSLDSAIVILQVRAQSDNLSAHQELNNLPTARAAVQAELDAITYDVLTLPVEIVAQTFYWTLVPSRLQPKSTPRQEPWRLGHICRLWREIALSTPQLWSTIDIRPGPRIPDHYGERMRTSLSRAGSLPLAISFIFNDDEGDFLADYTKTIADFLTPVVSHSHTWEDINLSGITPASLNALQLVHHQLPLLKSLALDFSNGPHDGRLSTVFNDAPLLRKVYLSNFGSQPFALPWAQFTSLHISNCTVKALADTLGWTPALVNLNIGAILPDHLPVLPSLPHLRSFVCNNAFLDLSVQKQFLSHLDVHLWRLKITVNDLAPFSPPLAHPASLEELSVTIESGLFAGPSSLEGLTATLALRTLKITALSYQPNTTAFSLDPLIYRLTHDPEFLPRLESLTIIILEQPASEHPPFHSTALSGVLGARCSSTGGALRYFELRSRRGLPALDPQVVEMVGTGTEIILITDPQLTVHIWSTEF</sequence>
<dbReference type="AlphaFoldDB" id="A0AAD7MIS0"/>
<dbReference type="Gene3D" id="3.80.10.10">
    <property type="entry name" value="Ribonuclease Inhibitor"/>
    <property type="match status" value="1"/>
</dbReference>
<dbReference type="SUPFAM" id="SSF52047">
    <property type="entry name" value="RNI-like"/>
    <property type="match status" value="1"/>
</dbReference>
<reference evidence="1" key="1">
    <citation type="submission" date="2023-03" db="EMBL/GenBank/DDBJ databases">
        <title>Massive genome expansion in bonnet fungi (Mycena s.s.) driven by repeated elements and novel gene families across ecological guilds.</title>
        <authorList>
            <consortium name="Lawrence Berkeley National Laboratory"/>
            <person name="Harder C.B."/>
            <person name="Miyauchi S."/>
            <person name="Viragh M."/>
            <person name="Kuo A."/>
            <person name="Thoen E."/>
            <person name="Andreopoulos B."/>
            <person name="Lu D."/>
            <person name="Skrede I."/>
            <person name="Drula E."/>
            <person name="Henrissat B."/>
            <person name="Morin E."/>
            <person name="Kohler A."/>
            <person name="Barry K."/>
            <person name="LaButti K."/>
            <person name="Morin E."/>
            <person name="Salamov A."/>
            <person name="Lipzen A."/>
            <person name="Mereny Z."/>
            <person name="Hegedus B."/>
            <person name="Baldrian P."/>
            <person name="Stursova M."/>
            <person name="Weitz H."/>
            <person name="Taylor A."/>
            <person name="Grigoriev I.V."/>
            <person name="Nagy L.G."/>
            <person name="Martin F."/>
            <person name="Kauserud H."/>
        </authorList>
    </citation>
    <scope>NUCLEOTIDE SEQUENCE</scope>
    <source>
        <strain evidence="1">CBHHK182m</strain>
    </source>
</reference>
<dbReference type="Gene3D" id="1.20.1280.50">
    <property type="match status" value="1"/>
</dbReference>
<evidence type="ECO:0000313" key="1">
    <source>
        <dbReference type="EMBL" id="KAJ7718254.1"/>
    </source>
</evidence>
<dbReference type="InterPro" id="IPR032675">
    <property type="entry name" value="LRR_dom_sf"/>
</dbReference>
<name>A0AAD7MIS0_9AGAR</name>
<proteinExistence type="predicted"/>
<keyword evidence="2" id="KW-1185">Reference proteome</keyword>
<dbReference type="EMBL" id="JARKIB010000267">
    <property type="protein sequence ID" value="KAJ7718254.1"/>
    <property type="molecule type" value="Genomic_DNA"/>
</dbReference>
<gene>
    <name evidence="1" type="ORF">B0H16DRAFT_1700720</name>
</gene>
<evidence type="ECO:0008006" key="3">
    <source>
        <dbReference type="Google" id="ProtNLM"/>
    </source>
</evidence>
<comment type="caution">
    <text evidence="1">The sequence shown here is derived from an EMBL/GenBank/DDBJ whole genome shotgun (WGS) entry which is preliminary data.</text>
</comment>
<dbReference type="Proteomes" id="UP001215598">
    <property type="component" value="Unassembled WGS sequence"/>
</dbReference>
<protein>
    <recommendedName>
        <fullName evidence="3">F-box domain-containing protein</fullName>
    </recommendedName>
</protein>
<accession>A0AAD7MIS0</accession>
<evidence type="ECO:0000313" key="2">
    <source>
        <dbReference type="Proteomes" id="UP001215598"/>
    </source>
</evidence>
<organism evidence="1 2">
    <name type="scientific">Mycena metata</name>
    <dbReference type="NCBI Taxonomy" id="1033252"/>
    <lineage>
        <taxon>Eukaryota</taxon>
        <taxon>Fungi</taxon>
        <taxon>Dikarya</taxon>
        <taxon>Basidiomycota</taxon>
        <taxon>Agaricomycotina</taxon>
        <taxon>Agaricomycetes</taxon>
        <taxon>Agaricomycetidae</taxon>
        <taxon>Agaricales</taxon>
        <taxon>Marasmiineae</taxon>
        <taxon>Mycenaceae</taxon>
        <taxon>Mycena</taxon>
    </lineage>
</organism>